<dbReference type="RefSeq" id="WP_281466954.1">
    <property type="nucleotide sequence ID" value="NZ_CP124535.1"/>
</dbReference>
<keyword evidence="1" id="KW-0808">Transferase</keyword>
<reference evidence="4 5" key="1">
    <citation type="submission" date="2023-04" db="EMBL/GenBank/DDBJ databases">
        <title>YMD61, complete Genome.</title>
        <authorList>
            <person name="Zhang J."/>
        </authorList>
    </citation>
    <scope>NUCLEOTIDE SEQUENCE [LARGE SCALE GENOMIC DNA]</scope>
    <source>
        <strain evidence="4 5">YMD61</strain>
    </source>
</reference>
<dbReference type="PANTHER" id="PTHR43877">
    <property type="entry name" value="AMINOALKYLPHOSPHONATE N-ACETYLTRANSFERASE-RELATED-RELATED"/>
    <property type="match status" value="1"/>
</dbReference>
<dbReference type="InterPro" id="IPR050832">
    <property type="entry name" value="Bact_Acetyltransf"/>
</dbReference>
<evidence type="ECO:0000313" key="4">
    <source>
        <dbReference type="EMBL" id="WGV16526.1"/>
    </source>
</evidence>
<keyword evidence="2" id="KW-0012">Acyltransferase</keyword>
<dbReference type="Proteomes" id="UP001230978">
    <property type="component" value="Chromosome"/>
</dbReference>
<evidence type="ECO:0000313" key="5">
    <source>
        <dbReference type="Proteomes" id="UP001230978"/>
    </source>
</evidence>
<organism evidence="4 5">
    <name type="scientific">Fuscovulum ytuae</name>
    <dbReference type="NCBI Taxonomy" id="3042299"/>
    <lineage>
        <taxon>Bacteria</taxon>
        <taxon>Pseudomonadati</taxon>
        <taxon>Pseudomonadota</taxon>
        <taxon>Alphaproteobacteria</taxon>
        <taxon>Rhodobacterales</taxon>
        <taxon>Paracoccaceae</taxon>
        <taxon>Fuscovulum</taxon>
    </lineage>
</organism>
<sequence>MFTLRPALPDDATFLATLERRLMELHARALWGQFRPAEISAFDLSNTRIVMVDGAMAGYLMLERAEDHLRLRKLYLDPGFQGRGIGGALLALARDEARLAGLPLRLSVLRPNARAQAFYLRAGMALRETTAERVFLEYPPETAALRRAG</sequence>
<accession>A0ABY8Q7L0</accession>
<dbReference type="Gene3D" id="3.40.630.30">
    <property type="match status" value="1"/>
</dbReference>
<dbReference type="PROSITE" id="PS51186">
    <property type="entry name" value="GNAT"/>
    <property type="match status" value="1"/>
</dbReference>
<proteinExistence type="predicted"/>
<dbReference type="Pfam" id="PF00583">
    <property type="entry name" value="Acetyltransf_1"/>
    <property type="match status" value="1"/>
</dbReference>
<dbReference type="EMBL" id="CP124535">
    <property type="protein sequence ID" value="WGV16526.1"/>
    <property type="molecule type" value="Genomic_DNA"/>
</dbReference>
<dbReference type="InterPro" id="IPR016181">
    <property type="entry name" value="Acyl_CoA_acyltransferase"/>
</dbReference>
<name>A0ABY8Q7L0_9RHOB</name>
<feature type="domain" description="N-acetyltransferase" evidence="3">
    <location>
        <begin position="2"/>
        <end position="149"/>
    </location>
</feature>
<dbReference type="InterPro" id="IPR000182">
    <property type="entry name" value="GNAT_dom"/>
</dbReference>
<evidence type="ECO:0000259" key="3">
    <source>
        <dbReference type="PROSITE" id="PS51186"/>
    </source>
</evidence>
<evidence type="ECO:0000256" key="1">
    <source>
        <dbReference type="ARBA" id="ARBA00022679"/>
    </source>
</evidence>
<protein>
    <submittedName>
        <fullName evidence="4">GNAT family N-acetyltransferase</fullName>
    </submittedName>
</protein>
<evidence type="ECO:0000256" key="2">
    <source>
        <dbReference type="ARBA" id="ARBA00023315"/>
    </source>
</evidence>
<dbReference type="CDD" id="cd04301">
    <property type="entry name" value="NAT_SF"/>
    <property type="match status" value="1"/>
</dbReference>
<keyword evidence="5" id="KW-1185">Reference proteome</keyword>
<gene>
    <name evidence="4" type="ORF">QF092_01555</name>
</gene>
<dbReference type="SUPFAM" id="SSF55729">
    <property type="entry name" value="Acyl-CoA N-acyltransferases (Nat)"/>
    <property type="match status" value="1"/>
</dbReference>